<feature type="domain" description="Flagellar hook protein FlgE/F/G-like D1" evidence="8">
    <location>
        <begin position="118"/>
        <end position="179"/>
    </location>
</feature>
<dbReference type="NCBIfam" id="TIGR03506">
    <property type="entry name" value="FlgEFG_subfam"/>
    <property type="match status" value="1"/>
</dbReference>
<evidence type="ECO:0000256" key="1">
    <source>
        <dbReference type="ARBA" id="ARBA00004117"/>
    </source>
</evidence>
<protein>
    <submittedName>
        <fullName evidence="9">Flagellar hook-basal body protein</fullName>
    </submittedName>
</protein>
<dbReference type="GO" id="GO:0009425">
    <property type="term" value="C:bacterial-type flagellum basal body"/>
    <property type="evidence" value="ECO:0007669"/>
    <property type="project" value="UniProtKB-SubCell"/>
</dbReference>
<evidence type="ECO:0000259" key="8">
    <source>
        <dbReference type="Pfam" id="PF22692"/>
    </source>
</evidence>
<dbReference type="Pfam" id="PF06429">
    <property type="entry name" value="Flg_bbr_C"/>
    <property type="match status" value="1"/>
</dbReference>
<dbReference type="PANTHER" id="PTHR30435:SF19">
    <property type="entry name" value="FLAGELLAR BASAL-BODY ROD PROTEIN FLGG"/>
    <property type="match status" value="1"/>
</dbReference>
<accession>A0A3A4P0A3</accession>
<dbReference type="InterPro" id="IPR020013">
    <property type="entry name" value="Flagellar_FlgE/F/G"/>
</dbReference>
<feature type="region of interest" description="Disordered" evidence="5">
    <location>
        <begin position="1"/>
        <end position="22"/>
    </location>
</feature>
<dbReference type="InterPro" id="IPR053967">
    <property type="entry name" value="LlgE_F_G-like_D1"/>
</dbReference>
<dbReference type="InterPro" id="IPR001444">
    <property type="entry name" value="Flag_bb_rod_N"/>
</dbReference>
<feature type="domain" description="Flagellar basal-body/hook protein C-terminal" evidence="7">
    <location>
        <begin position="229"/>
        <end position="271"/>
    </location>
</feature>
<evidence type="ECO:0000259" key="7">
    <source>
        <dbReference type="Pfam" id="PF06429"/>
    </source>
</evidence>
<dbReference type="InterPro" id="IPR037925">
    <property type="entry name" value="FlgE/F/G-like"/>
</dbReference>
<sequence>MAHALLKKNQIQLKSGDPKGETSTTVLRGIYTAASGMIAQGRRVDVISNNLANVGTTGFKRSQPAIRGFHQIFSREIMRYPPARGIDNVDGGGAAVNATIEDFSQGPTIESGNPLDLALEGPGFFVVRTPLGDRYSRAGNFSLNSLGHLVTREGYPVLGREGPIIIHGETVRISANGDVLVNDVPAETILVVDFPKPYPLTPYGDSLFGATEAGATASFVVPDPRVRVGALEGSNVNPIAELVSLMSAARSYESSQRAVQALDESLDAAVNRIARV</sequence>
<comment type="similarity">
    <text evidence="2 4">Belongs to the flagella basal body rod proteins family.</text>
</comment>
<proteinExistence type="inferred from homology"/>
<dbReference type="Pfam" id="PF22692">
    <property type="entry name" value="LlgE_F_G_D1"/>
    <property type="match status" value="1"/>
</dbReference>
<dbReference type="GO" id="GO:0071978">
    <property type="term" value="P:bacterial-type flagellum-dependent swarming motility"/>
    <property type="evidence" value="ECO:0007669"/>
    <property type="project" value="TreeGrafter"/>
</dbReference>
<keyword evidence="9" id="KW-0282">Flagellum</keyword>
<dbReference type="AlphaFoldDB" id="A0A3A4P0A3"/>
<evidence type="ECO:0000313" key="10">
    <source>
        <dbReference type="Proteomes" id="UP000265882"/>
    </source>
</evidence>
<keyword evidence="9" id="KW-0966">Cell projection</keyword>
<gene>
    <name evidence="9" type="ORF">C4520_00975</name>
</gene>
<evidence type="ECO:0000259" key="6">
    <source>
        <dbReference type="Pfam" id="PF00460"/>
    </source>
</evidence>
<organism evidence="9 10">
    <name type="scientific">Abyssobacteria bacterium (strain SURF_5)</name>
    <dbReference type="NCBI Taxonomy" id="2093360"/>
    <lineage>
        <taxon>Bacteria</taxon>
        <taxon>Pseudomonadati</taxon>
        <taxon>Candidatus Hydrogenedentota</taxon>
        <taxon>Candidatus Abyssobacteria</taxon>
    </lineage>
</organism>
<dbReference type="InterPro" id="IPR010930">
    <property type="entry name" value="Flg_bb/hook_C_dom"/>
</dbReference>
<dbReference type="Pfam" id="PF00460">
    <property type="entry name" value="Flg_bb_rod"/>
    <property type="match status" value="1"/>
</dbReference>
<keyword evidence="3 4" id="KW-0975">Bacterial flagellum</keyword>
<evidence type="ECO:0000256" key="5">
    <source>
        <dbReference type="SAM" id="MobiDB-lite"/>
    </source>
</evidence>
<keyword evidence="9" id="KW-0969">Cilium</keyword>
<dbReference type="Proteomes" id="UP000265882">
    <property type="component" value="Unassembled WGS sequence"/>
</dbReference>
<evidence type="ECO:0000313" key="9">
    <source>
        <dbReference type="EMBL" id="RJP26163.1"/>
    </source>
</evidence>
<feature type="domain" description="Flagellar basal body rod protein N-terminal" evidence="6">
    <location>
        <begin position="30"/>
        <end position="60"/>
    </location>
</feature>
<evidence type="ECO:0000256" key="4">
    <source>
        <dbReference type="RuleBase" id="RU362116"/>
    </source>
</evidence>
<dbReference type="PANTHER" id="PTHR30435">
    <property type="entry name" value="FLAGELLAR PROTEIN"/>
    <property type="match status" value="1"/>
</dbReference>
<reference evidence="9 10" key="1">
    <citation type="journal article" date="2017" name="ISME J.">
        <title>Energy and carbon metabolisms in a deep terrestrial subsurface fluid microbial community.</title>
        <authorList>
            <person name="Momper L."/>
            <person name="Jungbluth S.P."/>
            <person name="Lee M.D."/>
            <person name="Amend J.P."/>
        </authorList>
    </citation>
    <scope>NUCLEOTIDE SEQUENCE [LARGE SCALE GENOMIC DNA]</scope>
    <source>
        <strain evidence="9">SURF_5</strain>
    </source>
</reference>
<comment type="subcellular location">
    <subcellularLocation>
        <location evidence="1 4">Bacterial flagellum basal body</location>
    </subcellularLocation>
</comment>
<dbReference type="EMBL" id="QZKU01000012">
    <property type="protein sequence ID" value="RJP26163.1"/>
    <property type="molecule type" value="Genomic_DNA"/>
</dbReference>
<dbReference type="SUPFAM" id="SSF117143">
    <property type="entry name" value="Flagellar hook protein flgE"/>
    <property type="match status" value="1"/>
</dbReference>
<comment type="caution">
    <text evidence="9">The sequence shown here is derived from an EMBL/GenBank/DDBJ whole genome shotgun (WGS) entry which is preliminary data.</text>
</comment>
<name>A0A3A4P0A3_ABYX5</name>
<evidence type="ECO:0000256" key="3">
    <source>
        <dbReference type="ARBA" id="ARBA00023143"/>
    </source>
</evidence>
<evidence type="ECO:0000256" key="2">
    <source>
        <dbReference type="ARBA" id="ARBA00009677"/>
    </source>
</evidence>